<evidence type="ECO:0000313" key="1">
    <source>
        <dbReference type="EMBL" id="KAK9140324.1"/>
    </source>
</evidence>
<sequence length="79" mass="8511">MYTTRPPGACAALRFRCMARDNVTVADAFDMADRVIAFLLGADDTYETIGTTTQSEGGIISTGVAHQYGQKGKQPRVKP</sequence>
<reference evidence="1 2" key="1">
    <citation type="submission" date="2024-01" db="EMBL/GenBank/DDBJ databases">
        <title>Genome assemblies of Stephania.</title>
        <authorList>
            <person name="Yang L."/>
        </authorList>
    </citation>
    <scope>NUCLEOTIDE SEQUENCE [LARGE SCALE GENOMIC DNA]</scope>
    <source>
        <strain evidence="1">JXDWG</strain>
        <tissue evidence="1">Leaf</tissue>
    </source>
</reference>
<comment type="caution">
    <text evidence="1">The sequence shown here is derived from an EMBL/GenBank/DDBJ whole genome shotgun (WGS) entry which is preliminary data.</text>
</comment>
<keyword evidence="2" id="KW-1185">Reference proteome</keyword>
<dbReference type="Proteomes" id="UP001419268">
    <property type="component" value="Unassembled WGS sequence"/>
</dbReference>
<proteinExistence type="predicted"/>
<organism evidence="1 2">
    <name type="scientific">Stephania cephalantha</name>
    <dbReference type="NCBI Taxonomy" id="152367"/>
    <lineage>
        <taxon>Eukaryota</taxon>
        <taxon>Viridiplantae</taxon>
        <taxon>Streptophyta</taxon>
        <taxon>Embryophyta</taxon>
        <taxon>Tracheophyta</taxon>
        <taxon>Spermatophyta</taxon>
        <taxon>Magnoliopsida</taxon>
        <taxon>Ranunculales</taxon>
        <taxon>Menispermaceae</taxon>
        <taxon>Menispermoideae</taxon>
        <taxon>Cissampelideae</taxon>
        <taxon>Stephania</taxon>
    </lineage>
</organism>
<evidence type="ECO:0000313" key="2">
    <source>
        <dbReference type="Proteomes" id="UP001419268"/>
    </source>
</evidence>
<name>A0AAP0JUW9_9MAGN</name>
<protein>
    <submittedName>
        <fullName evidence="1">Uncharacterized protein</fullName>
    </submittedName>
</protein>
<dbReference type="AlphaFoldDB" id="A0AAP0JUW9"/>
<dbReference type="EMBL" id="JBBNAG010000004">
    <property type="protein sequence ID" value="KAK9140324.1"/>
    <property type="molecule type" value="Genomic_DNA"/>
</dbReference>
<gene>
    <name evidence="1" type="ORF">Scep_010005</name>
</gene>
<accession>A0AAP0JUW9</accession>